<dbReference type="Proteomes" id="UP000256519">
    <property type="component" value="Unassembled WGS sequence"/>
</dbReference>
<gene>
    <name evidence="3" type="ORF">C3744_00065</name>
</gene>
<evidence type="ECO:0000259" key="2">
    <source>
        <dbReference type="Pfam" id="PF01471"/>
    </source>
</evidence>
<proteinExistence type="predicted"/>
<accession>A0A3D8XBT9</accession>
<evidence type="ECO:0000313" key="3">
    <source>
        <dbReference type="EMBL" id="RDZ18955.1"/>
    </source>
</evidence>
<feature type="signal peptide" evidence="1">
    <location>
        <begin position="1"/>
        <end position="28"/>
    </location>
</feature>
<organism evidence="3 4">
    <name type="scientific">Priestia megaterium</name>
    <name type="common">Bacillus megaterium</name>
    <dbReference type="NCBI Taxonomy" id="1404"/>
    <lineage>
        <taxon>Bacteria</taxon>
        <taxon>Bacillati</taxon>
        <taxon>Bacillota</taxon>
        <taxon>Bacilli</taxon>
        <taxon>Bacillales</taxon>
        <taxon>Bacillaceae</taxon>
        <taxon>Priestia</taxon>
    </lineage>
</organism>
<dbReference type="EMBL" id="PQWM01000002">
    <property type="protein sequence ID" value="RDZ18955.1"/>
    <property type="molecule type" value="Genomic_DNA"/>
</dbReference>
<protein>
    <submittedName>
        <fullName evidence="3">Peptidoglycan-binding protein</fullName>
    </submittedName>
</protein>
<evidence type="ECO:0000256" key="1">
    <source>
        <dbReference type="SAM" id="SignalP"/>
    </source>
</evidence>
<dbReference type="Pfam" id="PF01471">
    <property type="entry name" value="PG_binding_1"/>
    <property type="match status" value="1"/>
</dbReference>
<dbReference type="SUPFAM" id="SSF47090">
    <property type="entry name" value="PGBD-like"/>
    <property type="match status" value="1"/>
</dbReference>
<dbReference type="Gene3D" id="1.10.101.10">
    <property type="entry name" value="PGBD-like superfamily/PGBD"/>
    <property type="match status" value="1"/>
</dbReference>
<feature type="chain" id="PRO_5017698536" evidence="1">
    <location>
        <begin position="29"/>
        <end position="175"/>
    </location>
</feature>
<sequence length="175" mass="19479">MKKKLLIVIPAVALAAASLGIGTPITHAASKDANTQKIVAKSETRPTLRKGSRSAYVRDLQQRLKDAKYVISVDGTFGTQTQNVVREFQVDHNLYSDGIVGPATWAALDQNKIDRKQFTYAQADQLATNILGDHFLFASDQVLRQDIDGSLYYRLYAKNTGVTYKVFKKFIEPVK</sequence>
<reference evidence="3 4" key="1">
    <citation type="journal article" date="2018" name="Appl. Environ. Microbiol.">
        <title>Antimicrobial susceptibility testing and tentative epidemiological cut-off values of five Bacillus species relevant for use as animal feed additives or for plant protection.</title>
        <authorList>
            <person name="Agerso Y."/>
            <person name="Stuer-Lauridsen B."/>
            <person name="Bjerre K."/>
            <person name="Jensen M.G."/>
            <person name="Johansen E."/>
            <person name="Bennedsen M."/>
            <person name="Brockmann E."/>
            <person name="Nielsen B."/>
        </authorList>
    </citation>
    <scope>NUCLEOTIDE SEQUENCE [LARGE SCALE GENOMIC DNA]</scope>
    <source>
        <strain evidence="3 4">CHCC20162</strain>
    </source>
</reference>
<keyword evidence="1" id="KW-0732">Signal</keyword>
<dbReference type="InterPro" id="IPR036365">
    <property type="entry name" value="PGBD-like_sf"/>
</dbReference>
<dbReference type="InterPro" id="IPR002477">
    <property type="entry name" value="Peptidoglycan-bd-like"/>
</dbReference>
<evidence type="ECO:0000313" key="4">
    <source>
        <dbReference type="Proteomes" id="UP000256519"/>
    </source>
</evidence>
<dbReference type="InterPro" id="IPR036366">
    <property type="entry name" value="PGBDSf"/>
</dbReference>
<dbReference type="AlphaFoldDB" id="A0A3D8XBT9"/>
<comment type="caution">
    <text evidence="3">The sequence shown here is derived from an EMBL/GenBank/DDBJ whole genome shotgun (WGS) entry which is preliminary data.</text>
</comment>
<feature type="domain" description="Peptidoglycan binding-like" evidence="2">
    <location>
        <begin position="55"/>
        <end position="108"/>
    </location>
</feature>
<name>A0A3D8XBT9_PRIMG</name>